<feature type="domain" description="Sodium/calcium exchanger membrane region" evidence="6">
    <location>
        <begin position="174"/>
        <end position="319"/>
    </location>
</feature>
<evidence type="ECO:0000256" key="5">
    <source>
        <dbReference type="SAM" id="Phobius"/>
    </source>
</evidence>
<dbReference type="PANTHER" id="PTHR10846">
    <property type="entry name" value="SODIUM/POTASSIUM/CALCIUM EXCHANGER"/>
    <property type="match status" value="1"/>
</dbReference>
<feature type="transmembrane region" description="Helical" evidence="5">
    <location>
        <begin position="193"/>
        <end position="215"/>
    </location>
</feature>
<feature type="transmembrane region" description="Helical" evidence="5">
    <location>
        <begin position="103"/>
        <end position="120"/>
    </location>
</feature>
<evidence type="ECO:0000256" key="1">
    <source>
        <dbReference type="ARBA" id="ARBA00004141"/>
    </source>
</evidence>
<evidence type="ECO:0000256" key="3">
    <source>
        <dbReference type="ARBA" id="ARBA00022989"/>
    </source>
</evidence>
<evidence type="ECO:0000259" key="6">
    <source>
        <dbReference type="Pfam" id="PF01699"/>
    </source>
</evidence>
<proteinExistence type="predicted"/>
<feature type="transmembrane region" description="Helical" evidence="5">
    <location>
        <begin position="167"/>
        <end position="186"/>
    </location>
</feature>
<dbReference type="Proteomes" id="UP000609651">
    <property type="component" value="Unassembled WGS sequence"/>
</dbReference>
<keyword evidence="4 5" id="KW-0472">Membrane</keyword>
<keyword evidence="3 5" id="KW-1133">Transmembrane helix</keyword>
<evidence type="ECO:0000313" key="8">
    <source>
        <dbReference type="Proteomes" id="UP000609651"/>
    </source>
</evidence>
<feature type="domain" description="Sodium/calcium exchanger membrane region" evidence="6">
    <location>
        <begin position="5"/>
        <end position="144"/>
    </location>
</feature>
<keyword evidence="8" id="KW-1185">Reference proteome</keyword>
<dbReference type="EMBL" id="WTPX01000255">
    <property type="protein sequence ID" value="NNJ28000.1"/>
    <property type="molecule type" value="Genomic_DNA"/>
</dbReference>
<gene>
    <name evidence="7" type="primary">yrbG</name>
    <name evidence="7" type="ORF">LzC2_41110</name>
</gene>
<dbReference type="InterPro" id="IPR004481">
    <property type="entry name" value="K/Na/Ca-exchanger"/>
</dbReference>
<feature type="transmembrane region" description="Helical" evidence="5">
    <location>
        <begin position="74"/>
        <end position="97"/>
    </location>
</feature>
<dbReference type="InterPro" id="IPR044880">
    <property type="entry name" value="NCX_ion-bd_dom_sf"/>
</dbReference>
<feature type="transmembrane region" description="Helical" evidence="5">
    <location>
        <begin position="273"/>
        <end position="292"/>
    </location>
</feature>
<keyword evidence="2 5" id="KW-0812">Transmembrane</keyword>
<evidence type="ECO:0000256" key="2">
    <source>
        <dbReference type="ARBA" id="ARBA00022692"/>
    </source>
</evidence>
<dbReference type="InterPro" id="IPR004837">
    <property type="entry name" value="NaCa_Exmemb"/>
</dbReference>
<dbReference type="NCBIfam" id="TIGR00367">
    <property type="entry name" value="calcium/sodium antiporter"/>
    <property type="match status" value="1"/>
</dbReference>
<dbReference type="Gene3D" id="1.20.1420.30">
    <property type="entry name" value="NCX, central ion-binding region"/>
    <property type="match status" value="1"/>
</dbReference>
<evidence type="ECO:0000256" key="4">
    <source>
        <dbReference type="ARBA" id="ARBA00023136"/>
    </source>
</evidence>
<accession>A0ABX1VIV2</accession>
<comment type="caution">
    <text evidence="7">The sequence shown here is derived from an EMBL/GenBank/DDBJ whole genome shotgun (WGS) entry which is preliminary data.</text>
</comment>
<comment type="subcellular location">
    <subcellularLocation>
        <location evidence="1">Membrane</location>
        <topology evidence="1">Multi-pass membrane protein</topology>
    </subcellularLocation>
</comment>
<dbReference type="Pfam" id="PF01699">
    <property type="entry name" value="Na_Ca_ex"/>
    <property type="match status" value="2"/>
</dbReference>
<feature type="transmembrane region" description="Helical" evidence="5">
    <location>
        <begin position="304"/>
        <end position="320"/>
    </location>
</feature>
<dbReference type="RefSeq" id="WP_171189901.1">
    <property type="nucleotide sequence ID" value="NZ_WTPX01000255.1"/>
</dbReference>
<feature type="transmembrane region" description="Helical" evidence="5">
    <location>
        <begin position="127"/>
        <end position="147"/>
    </location>
</feature>
<protein>
    <submittedName>
        <fullName evidence="7">Inner membrane protein YrbG</fullName>
    </submittedName>
</protein>
<name>A0ABX1VIV2_9PLAN</name>
<sequence length="321" mass="32399">MVLACLGVVVGVAALYYGAEWLVRGAAGLARRAGLSPLAIGLTVISLATSAPELGVSLQAALDGKDSVAVGNVLGSNVANIGLILGLAAVIMPISVATRVVKIDLPLLALVSGLLTWALWDGEVARIEGALLAAGLVAYVTMTIVLARREGAKADAHADSELPPPAGSAWLEGGLIVAGLALLSVGSWALVEGAVIIAGAAGLSDAVIGLTVVAFGTSLPELAATVVAATHGEGDMAVGNVVGSNMFNSLGIIGTTALVTPLDVNLASPELDGTLNTDLCVMFAAAVLLLPLMRTGYRVSRWEGLALLVCYAGYVTWLFVR</sequence>
<evidence type="ECO:0000313" key="7">
    <source>
        <dbReference type="EMBL" id="NNJ28000.1"/>
    </source>
</evidence>
<organism evidence="7 8">
    <name type="scientific">Alienimonas chondri</name>
    <dbReference type="NCBI Taxonomy" id="2681879"/>
    <lineage>
        <taxon>Bacteria</taxon>
        <taxon>Pseudomonadati</taxon>
        <taxon>Planctomycetota</taxon>
        <taxon>Planctomycetia</taxon>
        <taxon>Planctomycetales</taxon>
        <taxon>Planctomycetaceae</taxon>
        <taxon>Alienimonas</taxon>
    </lineage>
</organism>
<dbReference type="PANTHER" id="PTHR10846:SF8">
    <property type="entry name" value="INNER MEMBRANE PROTEIN YRBG"/>
    <property type="match status" value="1"/>
</dbReference>
<reference evidence="7 8" key="1">
    <citation type="journal article" date="2020" name="Syst. Appl. Microbiol.">
        <title>Alienimonas chondri sp. nov., a novel planctomycete isolated from the biofilm of the red alga Chondrus crispus.</title>
        <authorList>
            <person name="Vitorino I."/>
            <person name="Albuquerque L."/>
            <person name="Wiegand S."/>
            <person name="Kallscheuer N."/>
            <person name="da Costa M.S."/>
            <person name="Lobo-da-Cunha A."/>
            <person name="Jogler C."/>
            <person name="Lage O.M."/>
        </authorList>
    </citation>
    <scope>NUCLEOTIDE SEQUENCE [LARGE SCALE GENOMIC DNA]</scope>
    <source>
        <strain evidence="7 8">LzC2</strain>
    </source>
</reference>